<evidence type="ECO:0000259" key="1">
    <source>
        <dbReference type="Pfam" id="PF03992"/>
    </source>
</evidence>
<dbReference type="GO" id="GO:0004497">
    <property type="term" value="F:monooxygenase activity"/>
    <property type="evidence" value="ECO:0007669"/>
    <property type="project" value="UniProtKB-KW"/>
</dbReference>
<sequence>MMYIVLYAVIIKPNQEDNFIEAWKGLTSLIYKYEGSLGSRLHKKDALNYLAYAQWPDKNTFDTAGGNLPKEANHFRDIMKASCEKFEVLDKFEVIEDLLMQKQSE</sequence>
<keyword evidence="3" id="KW-1185">Reference proteome</keyword>
<dbReference type="EMBL" id="QREI01000007">
    <property type="protein sequence ID" value="REE08432.1"/>
    <property type="molecule type" value="Genomic_DNA"/>
</dbReference>
<dbReference type="RefSeq" id="WP_181897191.1">
    <property type="nucleotide sequence ID" value="NZ_QREI01000007.1"/>
</dbReference>
<protein>
    <submittedName>
        <fullName evidence="2">Antibiotic biosynthesis monooxygenase</fullName>
    </submittedName>
</protein>
<keyword evidence="2" id="KW-0503">Monooxygenase</keyword>
<feature type="domain" description="ABM" evidence="1">
    <location>
        <begin position="2"/>
        <end position="63"/>
    </location>
</feature>
<proteinExistence type="predicted"/>
<evidence type="ECO:0000313" key="3">
    <source>
        <dbReference type="Proteomes" id="UP000256919"/>
    </source>
</evidence>
<keyword evidence="2" id="KW-0560">Oxidoreductase</keyword>
<dbReference type="Gene3D" id="3.30.70.100">
    <property type="match status" value="1"/>
</dbReference>
<dbReference type="SUPFAM" id="SSF54909">
    <property type="entry name" value="Dimeric alpha+beta barrel"/>
    <property type="match status" value="1"/>
</dbReference>
<gene>
    <name evidence="2" type="ORF">DFQ09_107111</name>
</gene>
<accession>A0A3D9LMJ7</accession>
<dbReference type="InterPro" id="IPR007138">
    <property type="entry name" value="ABM_dom"/>
</dbReference>
<dbReference type="Proteomes" id="UP000256919">
    <property type="component" value="Unassembled WGS sequence"/>
</dbReference>
<reference evidence="2 3" key="1">
    <citation type="submission" date="2018-07" db="EMBL/GenBank/DDBJ databases">
        <title>Genomic Encyclopedia of Type Strains, Phase III (KMG-III): the genomes of soil and plant-associated and newly described type strains.</title>
        <authorList>
            <person name="Whitman W."/>
        </authorList>
    </citation>
    <scope>NUCLEOTIDE SEQUENCE [LARGE SCALE GENOMIC DNA]</scope>
    <source>
        <strain evidence="2 3">CECT 7948</strain>
    </source>
</reference>
<name>A0A3D9LMJ7_9FLAO</name>
<organism evidence="2 3">
    <name type="scientific">Winogradskyella pacifica</name>
    <dbReference type="NCBI Taxonomy" id="664642"/>
    <lineage>
        <taxon>Bacteria</taxon>
        <taxon>Pseudomonadati</taxon>
        <taxon>Bacteroidota</taxon>
        <taxon>Flavobacteriia</taxon>
        <taxon>Flavobacteriales</taxon>
        <taxon>Flavobacteriaceae</taxon>
        <taxon>Winogradskyella</taxon>
    </lineage>
</organism>
<evidence type="ECO:0000313" key="2">
    <source>
        <dbReference type="EMBL" id="REE08432.1"/>
    </source>
</evidence>
<dbReference type="AlphaFoldDB" id="A0A3D9LMJ7"/>
<dbReference type="Pfam" id="PF03992">
    <property type="entry name" value="ABM"/>
    <property type="match status" value="1"/>
</dbReference>
<dbReference type="InterPro" id="IPR011008">
    <property type="entry name" value="Dimeric_a/b-barrel"/>
</dbReference>
<comment type="caution">
    <text evidence="2">The sequence shown here is derived from an EMBL/GenBank/DDBJ whole genome shotgun (WGS) entry which is preliminary data.</text>
</comment>